<evidence type="ECO:0000256" key="4">
    <source>
        <dbReference type="ARBA" id="ARBA00022989"/>
    </source>
</evidence>
<proteinExistence type="predicted"/>
<evidence type="ECO:0000256" key="3">
    <source>
        <dbReference type="ARBA" id="ARBA00022729"/>
    </source>
</evidence>
<dbReference type="Pfam" id="PF01822">
    <property type="entry name" value="WSC"/>
    <property type="match status" value="2"/>
</dbReference>
<comment type="subcellular location">
    <subcellularLocation>
        <location evidence="1">Membrane</location>
        <topology evidence="1">Single-pass membrane protein</topology>
    </subcellularLocation>
</comment>
<dbReference type="PANTHER" id="PTHR24269">
    <property type="entry name" value="KREMEN PROTEIN"/>
    <property type="match status" value="1"/>
</dbReference>
<evidence type="ECO:0000259" key="9">
    <source>
        <dbReference type="PROSITE" id="PS51212"/>
    </source>
</evidence>
<organism evidence="10 11">
    <name type="scientific">Beauveria bassiana (strain ARSEF 2860)</name>
    <name type="common">White muscardine disease fungus</name>
    <name type="synonym">Tritirachium shiotae</name>
    <dbReference type="NCBI Taxonomy" id="655819"/>
    <lineage>
        <taxon>Eukaryota</taxon>
        <taxon>Fungi</taxon>
        <taxon>Dikarya</taxon>
        <taxon>Ascomycota</taxon>
        <taxon>Pezizomycotina</taxon>
        <taxon>Sordariomycetes</taxon>
        <taxon>Hypocreomycetidae</taxon>
        <taxon>Hypocreales</taxon>
        <taxon>Cordycipitaceae</taxon>
        <taxon>Beauveria</taxon>
    </lineage>
</organism>
<dbReference type="Proteomes" id="UP000002762">
    <property type="component" value="Unassembled WGS sequence"/>
</dbReference>
<dbReference type="STRING" id="655819.J4WCV2"/>
<dbReference type="OrthoDB" id="2019572at2759"/>
<feature type="signal peptide" evidence="8">
    <location>
        <begin position="1"/>
        <end position="22"/>
    </location>
</feature>
<keyword evidence="5" id="KW-0472">Membrane</keyword>
<evidence type="ECO:0000256" key="5">
    <source>
        <dbReference type="ARBA" id="ARBA00023136"/>
    </source>
</evidence>
<keyword evidence="2" id="KW-0812">Transmembrane</keyword>
<evidence type="ECO:0000256" key="8">
    <source>
        <dbReference type="SAM" id="SignalP"/>
    </source>
</evidence>
<dbReference type="SMART" id="SM00321">
    <property type="entry name" value="WSC"/>
    <property type="match status" value="2"/>
</dbReference>
<evidence type="ECO:0000313" key="10">
    <source>
        <dbReference type="EMBL" id="EJP67885.1"/>
    </source>
</evidence>
<evidence type="ECO:0000256" key="7">
    <source>
        <dbReference type="SAM" id="MobiDB-lite"/>
    </source>
</evidence>
<keyword evidence="3 8" id="KW-0732">Signal</keyword>
<evidence type="ECO:0000256" key="2">
    <source>
        <dbReference type="ARBA" id="ARBA00022692"/>
    </source>
</evidence>
<evidence type="ECO:0000256" key="6">
    <source>
        <dbReference type="ARBA" id="ARBA00023180"/>
    </source>
</evidence>
<feature type="domain" description="WSC" evidence="9">
    <location>
        <begin position="36"/>
        <end position="128"/>
    </location>
</feature>
<accession>J4WCV2</accession>
<sequence length="582" mass="60050">MAPARSVLAVALAALLGGVSHASYTEQPACPKPFTPFQCAGCVATKDGSSPFDFRSSADQSSMTVAKCTAVCKGNSYRYAALTYYGVCYCGNLEGGQQVHVNQCNYKCSGDSSEHCGGQNAWSVWEDPTFAKGAEEVTTSDYQAQGCYNDNSGHGRTLGHPANVPDLTPDKCISACKTQGYAYAGVEYGGECWCDSNLNPYATKAAESECNVPCKGDSSKVCGGNSRINVYFAKDLASSEPCTVGPNPSSSGVPSTTGVPTGSSTGVPPGSSTGVPPGSSTDVPPGSSTGPPTSTPTPSTTIPPTTTKPSSTFTTSTLCPVVVTPTPSGCANPVGDWCPKPEPDWNEGLGCFSAAAACAVQVPICFLHAGLQNTAGCFDFAARCKAIKLCCLGCVKGGCSKKSCGATHEEPPTVTTTLGPCTSAPPTPTPTICPPSPENICAEGSSWLHKFGPGHPVCGVPLPIVSCNDDSKTFGSGAFKLYDHSDSSKCSIFPKPGVSNACQAACKYQLDKCLAANDLTCIFNKVGGLLGRGSEQSAASDKTHDKRTLGLVKNLICKKQYAACVLANKKVDTSRCSSYCQK</sequence>
<dbReference type="RefSeq" id="XP_008596100.1">
    <property type="nucleotide sequence ID" value="XM_008597878.1"/>
</dbReference>
<dbReference type="InterPro" id="IPR002889">
    <property type="entry name" value="WSC_carb-bd"/>
</dbReference>
<keyword evidence="6" id="KW-0325">Glycoprotein</keyword>
<feature type="chain" id="PRO_5003781429" evidence="8">
    <location>
        <begin position="23"/>
        <end position="582"/>
    </location>
</feature>
<dbReference type="PANTHER" id="PTHR24269:SF16">
    <property type="entry name" value="PROTEIN SLG1"/>
    <property type="match status" value="1"/>
</dbReference>
<keyword evidence="4" id="KW-1133">Transmembrane helix</keyword>
<evidence type="ECO:0000256" key="1">
    <source>
        <dbReference type="ARBA" id="ARBA00004167"/>
    </source>
</evidence>
<dbReference type="InterPro" id="IPR051836">
    <property type="entry name" value="Kremen_rcpt"/>
</dbReference>
<feature type="region of interest" description="Disordered" evidence="7">
    <location>
        <begin position="239"/>
        <end position="313"/>
    </location>
</feature>
<reference evidence="10 11" key="1">
    <citation type="journal article" date="2012" name="Sci. Rep.">
        <title>Genomic perspectives on the evolution of fungal entomopathogenicity in Beauveria bassiana.</title>
        <authorList>
            <person name="Xiao G."/>
            <person name="Ying S.H."/>
            <person name="Zheng P."/>
            <person name="Wang Z.L."/>
            <person name="Zhang S."/>
            <person name="Xie X.Q."/>
            <person name="Shang Y."/>
            <person name="St Leger R.J."/>
            <person name="Zhao G.P."/>
            <person name="Wang C."/>
            <person name="Feng M.G."/>
        </authorList>
    </citation>
    <scope>NUCLEOTIDE SEQUENCE [LARGE SCALE GENOMIC DNA]</scope>
    <source>
        <strain evidence="10 11">ARSEF 2860</strain>
    </source>
</reference>
<dbReference type="PROSITE" id="PS51212">
    <property type="entry name" value="WSC"/>
    <property type="match status" value="2"/>
</dbReference>
<dbReference type="GeneID" id="19885793"/>
<feature type="domain" description="WSC" evidence="9">
    <location>
        <begin position="141"/>
        <end position="234"/>
    </location>
</feature>
<dbReference type="GO" id="GO:0005886">
    <property type="term" value="C:plasma membrane"/>
    <property type="evidence" value="ECO:0007669"/>
    <property type="project" value="TreeGrafter"/>
</dbReference>
<protein>
    <submittedName>
        <fullName evidence="10">WSC domain-containing protein</fullName>
    </submittedName>
</protein>
<dbReference type="HOGENOM" id="CLU_016905_1_0_1"/>
<gene>
    <name evidence="10" type="ORF">BBA_02781</name>
</gene>
<evidence type="ECO:0000313" key="11">
    <source>
        <dbReference type="Proteomes" id="UP000002762"/>
    </source>
</evidence>
<name>J4WCV2_BEAB2</name>
<dbReference type="AlphaFoldDB" id="J4WCV2"/>
<feature type="compositionally biased region" description="Low complexity" evidence="7">
    <location>
        <begin position="243"/>
        <end position="313"/>
    </location>
</feature>
<keyword evidence="11" id="KW-1185">Reference proteome</keyword>
<dbReference type="InParanoid" id="J4WCV2"/>
<dbReference type="EMBL" id="JH725155">
    <property type="protein sequence ID" value="EJP67885.1"/>
    <property type="molecule type" value="Genomic_DNA"/>
</dbReference>